<accession>A0A550JAL0</accession>
<dbReference type="GO" id="GO:0016757">
    <property type="term" value="F:glycosyltransferase activity"/>
    <property type="evidence" value="ECO:0007669"/>
    <property type="project" value="UniProtKB-KW"/>
</dbReference>
<dbReference type="InterPro" id="IPR029044">
    <property type="entry name" value="Nucleotide-diphossugar_trans"/>
</dbReference>
<evidence type="ECO:0000256" key="5">
    <source>
        <dbReference type="ARBA" id="ARBA00023136"/>
    </source>
</evidence>
<proteinExistence type="predicted"/>
<dbReference type="SUPFAM" id="SSF53448">
    <property type="entry name" value="Nucleotide-diphospho-sugar transferases"/>
    <property type="match status" value="1"/>
</dbReference>
<dbReference type="Proteomes" id="UP000317155">
    <property type="component" value="Unassembled WGS sequence"/>
</dbReference>
<feature type="transmembrane region" description="Helical" evidence="6">
    <location>
        <begin position="172"/>
        <end position="192"/>
    </location>
</feature>
<reference evidence="8 9" key="1">
    <citation type="submission" date="2019-07" db="EMBL/GenBank/DDBJ databases">
        <title>Insights of Desulfuromonas acetexigens electromicrobiology.</title>
        <authorList>
            <person name="Katuri K."/>
            <person name="Sapireddy V."/>
            <person name="Shaw D.R."/>
            <person name="Saikaly P."/>
        </authorList>
    </citation>
    <scope>NUCLEOTIDE SEQUENCE [LARGE SCALE GENOMIC DNA]</scope>
    <source>
        <strain evidence="8 9">2873</strain>
    </source>
</reference>
<feature type="transmembrane region" description="Helical" evidence="6">
    <location>
        <begin position="337"/>
        <end position="354"/>
    </location>
</feature>
<keyword evidence="3" id="KW-0328">Glycosyltransferase</keyword>
<evidence type="ECO:0000256" key="4">
    <source>
        <dbReference type="ARBA" id="ARBA00022679"/>
    </source>
</evidence>
<evidence type="ECO:0000259" key="7">
    <source>
        <dbReference type="Pfam" id="PF00535"/>
    </source>
</evidence>
<dbReference type="AlphaFoldDB" id="A0A550JAL0"/>
<keyword evidence="2" id="KW-1003">Cell membrane</keyword>
<evidence type="ECO:0000313" key="9">
    <source>
        <dbReference type="Proteomes" id="UP000317155"/>
    </source>
</evidence>
<dbReference type="GO" id="GO:0005886">
    <property type="term" value="C:plasma membrane"/>
    <property type="evidence" value="ECO:0007669"/>
    <property type="project" value="UniProtKB-SubCell"/>
</dbReference>
<dbReference type="Gene3D" id="3.90.550.10">
    <property type="entry name" value="Spore Coat Polysaccharide Biosynthesis Protein SpsA, Chain A"/>
    <property type="match status" value="1"/>
</dbReference>
<keyword evidence="4 8" id="KW-0808">Transferase</keyword>
<dbReference type="CDD" id="cd06423">
    <property type="entry name" value="CESA_like"/>
    <property type="match status" value="1"/>
</dbReference>
<dbReference type="RefSeq" id="WP_092058529.1">
    <property type="nucleotide sequence ID" value="NZ_FOJJ01000040.1"/>
</dbReference>
<dbReference type="PANTHER" id="PTHR43646">
    <property type="entry name" value="GLYCOSYLTRANSFERASE"/>
    <property type="match status" value="1"/>
</dbReference>
<keyword evidence="6" id="KW-0812">Transmembrane</keyword>
<keyword evidence="6" id="KW-1133">Transmembrane helix</keyword>
<feature type="transmembrane region" description="Helical" evidence="6">
    <location>
        <begin position="312"/>
        <end position="331"/>
    </location>
</feature>
<evidence type="ECO:0000313" key="8">
    <source>
        <dbReference type="EMBL" id="TRO80299.1"/>
    </source>
</evidence>
<feature type="domain" description="Glycosyltransferase 2-like" evidence="7">
    <location>
        <begin position="47"/>
        <end position="177"/>
    </location>
</feature>
<keyword evidence="9" id="KW-1185">Reference proteome</keyword>
<name>A0A550JAL0_9BACT</name>
<dbReference type="OrthoDB" id="276604at2"/>
<organism evidence="8 9">
    <name type="scientific">Trichloromonas acetexigens</name>
    <dbReference type="NCBI Taxonomy" id="38815"/>
    <lineage>
        <taxon>Bacteria</taxon>
        <taxon>Pseudomonadati</taxon>
        <taxon>Thermodesulfobacteriota</taxon>
        <taxon>Desulfuromonadia</taxon>
        <taxon>Desulfuromonadales</taxon>
        <taxon>Trichloromonadaceae</taxon>
        <taxon>Trichloromonas</taxon>
    </lineage>
</organism>
<dbReference type="Pfam" id="PF00535">
    <property type="entry name" value="Glycos_transf_2"/>
    <property type="match status" value="1"/>
</dbReference>
<evidence type="ECO:0000256" key="2">
    <source>
        <dbReference type="ARBA" id="ARBA00022475"/>
    </source>
</evidence>
<gene>
    <name evidence="8" type="ORF">FL622_11755</name>
</gene>
<dbReference type="EMBL" id="VJVV01000008">
    <property type="protein sequence ID" value="TRO80299.1"/>
    <property type="molecule type" value="Genomic_DNA"/>
</dbReference>
<evidence type="ECO:0000256" key="6">
    <source>
        <dbReference type="SAM" id="Phobius"/>
    </source>
</evidence>
<evidence type="ECO:0000256" key="3">
    <source>
        <dbReference type="ARBA" id="ARBA00022676"/>
    </source>
</evidence>
<keyword evidence="5 6" id="KW-0472">Membrane</keyword>
<protein>
    <submittedName>
        <fullName evidence="8">Glycosyltransferase</fullName>
    </submittedName>
</protein>
<dbReference type="InterPro" id="IPR001173">
    <property type="entry name" value="Glyco_trans_2-like"/>
</dbReference>
<comment type="caution">
    <text evidence="8">The sequence shown here is derived from an EMBL/GenBank/DDBJ whole genome shotgun (WGS) entry which is preliminary data.</text>
</comment>
<feature type="transmembrane region" description="Helical" evidence="6">
    <location>
        <begin position="282"/>
        <end position="305"/>
    </location>
</feature>
<dbReference type="PANTHER" id="PTHR43646:SF2">
    <property type="entry name" value="GLYCOSYLTRANSFERASE 2-LIKE DOMAIN-CONTAINING PROTEIN"/>
    <property type="match status" value="1"/>
</dbReference>
<comment type="subcellular location">
    <subcellularLocation>
        <location evidence="1">Cell membrane</location>
    </subcellularLocation>
</comment>
<evidence type="ECO:0000256" key="1">
    <source>
        <dbReference type="ARBA" id="ARBA00004236"/>
    </source>
</evidence>
<sequence>MGWLFWLALATLAAYAVIAVDVFSGSRKLRFLREVPTTLPERPPRVSLIAAARNEERNIEAAVRSLLKLDYPELELILVNDRSEDRTGAILDQLAREDGRLCVLHVAELPPGWLGKNHALWLGSRQARGELLLFTDADVLMRPDVLRRAVHLLESAGLDHLAATPEAHMPKLLLNLFMAAFGFVFGVFTRPWQARDPKSPRHIGIGAFNLVRAEAYARVGGHRTIALRPDDDLKLGKILKKAGYRQDLAYGTGLLQVEWYASVGQLIRGLEKNVYAGTDYRLWLALGGVVFQLLGGVWPYLALFVTAGPTRLVYLAVVLLLSLLIADSARFHGFSPWYAVGFPLTSTLFAYIVLRTVILNHWQGGITWRGTFYPLDQLRANRV</sequence>